<dbReference type="HOGENOM" id="CLU_2239151_0_0_1"/>
<gene>
    <name evidence="1" type="ORF">CGI_10009224</name>
</gene>
<dbReference type="AlphaFoldDB" id="K1Q4Q9"/>
<organism evidence="1">
    <name type="scientific">Magallana gigas</name>
    <name type="common">Pacific oyster</name>
    <name type="synonym">Crassostrea gigas</name>
    <dbReference type="NCBI Taxonomy" id="29159"/>
    <lineage>
        <taxon>Eukaryota</taxon>
        <taxon>Metazoa</taxon>
        <taxon>Spiralia</taxon>
        <taxon>Lophotrochozoa</taxon>
        <taxon>Mollusca</taxon>
        <taxon>Bivalvia</taxon>
        <taxon>Autobranchia</taxon>
        <taxon>Pteriomorphia</taxon>
        <taxon>Ostreida</taxon>
        <taxon>Ostreoidea</taxon>
        <taxon>Ostreidae</taxon>
        <taxon>Magallana</taxon>
    </lineage>
</organism>
<proteinExistence type="predicted"/>
<sequence length="105" mass="12048">MDDENGHTSYNTPNIVLKRCEVISRLRETCHGLSVDGMSQSPRVSRVTTQQKSVHVQIQTLKHALKYFRTTGNKPYRLSRKGMGLQAVKAATQMSRKQLCRMWNK</sequence>
<dbReference type="EMBL" id="JH817692">
    <property type="protein sequence ID" value="EKC28878.1"/>
    <property type="molecule type" value="Genomic_DNA"/>
</dbReference>
<protein>
    <submittedName>
        <fullName evidence="1">Uncharacterized protein</fullName>
    </submittedName>
</protein>
<dbReference type="InParanoid" id="K1Q4Q9"/>
<reference evidence="1" key="1">
    <citation type="journal article" date="2012" name="Nature">
        <title>The oyster genome reveals stress adaptation and complexity of shell formation.</title>
        <authorList>
            <person name="Zhang G."/>
            <person name="Fang X."/>
            <person name="Guo X."/>
            <person name="Li L."/>
            <person name="Luo R."/>
            <person name="Xu F."/>
            <person name="Yang P."/>
            <person name="Zhang L."/>
            <person name="Wang X."/>
            <person name="Qi H."/>
            <person name="Xiong Z."/>
            <person name="Que H."/>
            <person name="Xie Y."/>
            <person name="Holland P.W."/>
            <person name="Paps J."/>
            <person name="Zhu Y."/>
            <person name="Wu F."/>
            <person name="Chen Y."/>
            <person name="Wang J."/>
            <person name="Peng C."/>
            <person name="Meng J."/>
            <person name="Yang L."/>
            <person name="Liu J."/>
            <person name="Wen B."/>
            <person name="Zhang N."/>
            <person name="Huang Z."/>
            <person name="Zhu Q."/>
            <person name="Feng Y."/>
            <person name="Mount A."/>
            <person name="Hedgecock D."/>
            <person name="Xu Z."/>
            <person name="Liu Y."/>
            <person name="Domazet-Loso T."/>
            <person name="Du Y."/>
            <person name="Sun X."/>
            <person name="Zhang S."/>
            <person name="Liu B."/>
            <person name="Cheng P."/>
            <person name="Jiang X."/>
            <person name="Li J."/>
            <person name="Fan D."/>
            <person name="Wang W."/>
            <person name="Fu W."/>
            <person name="Wang T."/>
            <person name="Wang B."/>
            <person name="Zhang J."/>
            <person name="Peng Z."/>
            <person name="Li Y."/>
            <person name="Li N."/>
            <person name="Wang J."/>
            <person name="Chen M."/>
            <person name="He Y."/>
            <person name="Tan F."/>
            <person name="Song X."/>
            <person name="Zheng Q."/>
            <person name="Huang R."/>
            <person name="Yang H."/>
            <person name="Du X."/>
            <person name="Chen L."/>
            <person name="Yang M."/>
            <person name="Gaffney P.M."/>
            <person name="Wang S."/>
            <person name="Luo L."/>
            <person name="She Z."/>
            <person name="Ming Y."/>
            <person name="Huang W."/>
            <person name="Zhang S."/>
            <person name="Huang B."/>
            <person name="Zhang Y."/>
            <person name="Qu T."/>
            <person name="Ni P."/>
            <person name="Miao G."/>
            <person name="Wang J."/>
            <person name="Wang Q."/>
            <person name="Steinberg C.E."/>
            <person name="Wang H."/>
            <person name="Li N."/>
            <person name="Qian L."/>
            <person name="Zhang G."/>
            <person name="Li Y."/>
            <person name="Yang H."/>
            <person name="Liu X."/>
            <person name="Wang J."/>
            <person name="Yin Y."/>
            <person name="Wang J."/>
        </authorList>
    </citation>
    <scope>NUCLEOTIDE SEQUENCE [LARGE SCALE GENOMIC DNA]</scope>
    <source>
        <strain evidence="1">05x7-T-G4-1.051#20</strain>
    </source>
</reference>
<accession>K1Q4Q9</accession>
<name>K1Q4Q9_MAGGI</name>
<evidence type="ECO:0000313" key="1">
    <source>
        <dbReference type="EMBL" id="EKC28878.1"/>
    </source>
</evidence>